<dbReference type="Proteomes" id="UP000305948">
    <property type="component" value="Unassembled WGS sequence"/>
</dbReference>
<feature type="transmembrane region" description="Helical" evidence="1">
    <location>
        <begin position="43"/>
        <end position="71"/>
    </location>
</feature>
<feature type="transmembrane region" description="Helical" evidence="1">
    <location>
        <begin position="12"/>
        <end position="34"/>
    </location>
</feature>
<organism evidence="3 4">
    <name type="scientific">Heliocybe sulcata</name>
    <dbReference type="NCBI Taxonomy" id="5364"/>
    <lineage>
        <taxon>Eukaryota</taxon>
        <taxon>Fungi</taxon>
        <taxon>Dikarya</taxon>
        <taxon>Basidiomycota</taxon>
        <taxon>Agaricomycotina</taxon>
        <taxon>Agaricomycetes</taxon>
        <taxon>Gloeophyllales</taxon>
        <taxon>Gloeophyllaceae</taxon>
        <taxon>Heliocybe</taxon>
    </lineage>
</organism>
<feature type="transmembrane region" description="Helical" evidence="1">
    <location>
        <begin position="83"/>
        <end position="106"/>
    </location>
</feature>
<dbReference type="AlphaFoldDB" id="A0A5C3MPL9"/>
<protein>
    <recommendedName>
        <fullName evidence="2">DUF6534 domain-containing protein</fullName>
    </recommendedName>
</protein>
<dbReference type="InterPro" id="IPR045339">
    <property type="entry name" value="DUF6534"/>
</dbReference>
<gene>
    <name evidence="3" type="ORF">OE88DRAFT_1668382</name>
</gene>
<dbReference type="PANTHER" id="PTHR40465">
    <property type="entry name" value="CHROMOSOME 1, WHOLE GENOME SHOTGUN SEQUENCE"/>
    <property type="match status" value="1"/>
</dbReference>
<evidence type="ECO:0000313" key="4">
    <source>
        <dbReference type="Proteomes" id="UP000305948"/>
    </source>
</evidence>
<dbReference type="EMBL" id="ML213534">
    <property type="protein sequence ID" value="TFK45988.1"/>
    <property type="molecule type" value="Genomic_DNA"/>
</dbReference>
<proteinExistence type="predicted"/>
<evidence type="ECO:0000313" key="3">
    <source>
        <dbReference type="EMBL" id="TFK45988.1"/>
    </source>
</evidence>
<name>A0A5C3MPL9_9AGAM</name>
<feature type="domain" description="DUF6534" evidence="2">
    <location>
        <begin position="164"/>
        <end position="251"/>
    </location>
</feature>
<evidence type="ECO:0000259" key="2">
    <source>
        <dbReference type="Pfam" id="PF20152"/>
    </source>
</evidence>
<sequence length="303" mass="34100">MSANLDNTLGALYVSTIVSATLYGVGCIQAWFYFHRYHAKDPWWLQALVGILWVLDTCQQAVLSACVYRYLVTFHDTADIRAVLVNTLIIEIFFSNFIAIFVQQFYCWRIYRLSKSWVLAIFLAAVAWASFASLMVYCARSLRFGTFVELAEISTLSKACNILAAAADVLLSIGMILVLNMSKTGFRRSTDMINRLMIFSFNTGLPTAFCAIMACIFISVLPNTFWYIFFFLQMGRLYTNSFMVTLNSRQYIRSMSDPDGMQESYSLPNRSPAVNSVPSVGFVSPTALFTTIISSSVATCHKD</sequence>
<feature type="transmembrane region" description="Helical" evidence="1">
    <location>
        <begin position="162"/>
        <end position="181"/>
    </location>
</feature>
<keyword evidence="1" id="KW-0812">Transmembrane</keyword>
<feature type="transmembrane region" description="Helical" evidence="1">
    <location>
        <begin position="118"/>
        <end position="142"/>
    </location>
</feature>
<dbReference type="PANTHER" id="PTHR40465:SF1">
    <property type="entry name" value="DUF6534 DOMAIN-CONTAINING PROTEIN"/>
    <property type="match status" value="1"/>
</dbReference>
<dbReference type="OrthoDB" id="3263055at2759"/>
<accession>A0A5C3MPL9</accession>
<evidence type="ECO:0000256" key="1">
    <source>
        <dbReference type="SAM" id="Phobius"/>
    </source>
</evidence>
<reference evidence="3 4" key="1">
    <citation type="journal article" date="2019" name="Nat. Ecol. Evol.">
        <title>Megaphylogeny resolves global patterns of mushroom evolution.</title>
        <authorList>
            <person name="Varga T."/>
            <person name="Krizsan K."/>
            <person name="Foldi C."/>
            <person name="Dima B."/>
            <person name="Sanchez-Garcia M."/>
            <person name="Sanchez-Ramirez S."/>
            <person name="Szollosi G.J."/>
            <person name="Szarkandi J.G."/>
            <person name="Papp V."/>
            <person name="Albert L."/>
            <person name="Andreopoulos W."/>
            <person name="Angelini C."/>
            <person name="Antonin V."/>
            <person name="Barry K.W."/>
            <person name="Bougher N.L."/>
            <person name="Buchanan P."/>
            <person name="Buyck B."/>
            <person name="Bense V."/>
            <person name="Catcheside P."/>
            <person name="Chovatia M."/>
            <person name="Cooper J."/>
            <person name="Damon W."/>
            <person name="Desjardin D."/>
            <person name="Finy P."/>
            <person name="Geml J."/>
            <person name="Haridas S."/>
            <person name="Hughes K."/>
            <person name="Justo A."/>
            <person name="Karasinski D."/>
            <person name="Kautmanova I."/>
            <person name="Kiss B."/>
            <person name="Kocsube S."/>
            <person name="Kotiranta H."/>
            <person name="LaButti K.M."/>
            <person name="Lechner B.E."/>
            <person name="Liimatainen K."/>
            <person name="Lipzen A."/>
            <person name="Lukacs Z."/>
            <person name="Mihaltcheva S."/>
            <person name="Morgado L.N."/>
            <person name="Niskanen T."/>
            <person name="Noordeloos M.E."/>
            <person name="Ohm R.A."/>
            <person name="Ortiz-Santana B."/>
            <person name="Ovrebo C."/>
            <person name="Racz N."/>
            <person name="Riley R."/>
            <person name="Savchenko A."/>
            <person name="Shiryaev A."/>
            <person name="Soop K."/>
            <person name="Spirin V."/>
            <person name="Szebenyi C."/>
            <person name="Tomsovsky M."/>
            <person name="Tulloss R.E."/>
            <person name="Uehling J."/>
            <person name="Grigoriev I.V."/>
            <person name="Vagvolgyi C."/>
            <person name="Papp T."/>
            <person name="Martin F.M."/>
            <person name="Miettinen O."/>
            <person name="Hibbett D.S."/>
            <person name="Nagy L.G."/>
        </authorList>
    </citation>
    <scope>NUCLEOTIDE SEQUENCE [LARGE SCALE GENOMIC DNA]</scope>
    <source>
        <strain evidence="3 4">OMC1185</strain>
    </source>
</reference>
<dbReference type="Pfam" id="PF20152">
    <property type="entry name" value="DUF6534"/>
    <property type="match status" value="1"/>
</dbReference>
<keyword evidence="4" id="KW-1185">Reference proteome</keyword>
<keyword evidence="1" id="KW-0472">Membrane</keyword>
<keyword evidence="1" id="KW-1133">Transmembrane helix</keyword>